<dbReference type="PANTHER" id="PTHR31438">
    <property type="entry name" value="LYSINE N-ACYLTRANSFERASE C17G9.06C-RELATED"/>
    <property type="match status" value="1"/>
</dbReference>
<protein>
    <recommendedName>
        <fullName evidence="3">Lysine N-acyltransferase MbtK</fullName>
    </recommendedName>
    <alternativeName>
        <fullName evidence="5">Mycobactin synthase protein K</fullName>
    </alternativeName>
</protein>
<sequence>MPEIDSHKLLPRHRTEGLPPEVLAAPAPPVPQLPDPFRVRVVDPDGDDPALVATWMNRPHLAATWERAWPTEQWHAHLRAQLATEYSRPLIAAYDGVDVAYVEVYRPAQDIVGAVYQAWPNDLGVHVAVGDPQMTGRGLVSRAMDNVVRSLFAAELDCHRIMYDPDHRNRPVRTLLESAGAVGLGLHDVPGRRIALYATVRSMEHMPRLRSAATAEPALPRPDR</sequence>
<dbReference type="Pfam" id="PF13523">
    <property type="entry name" value="Acetyltransf_8"/>
    <property type="match status" value="1"/>
</dbReference>
<reference evidence="7" key="1">
    <citation type="submission" date="2022-08" db="EMBL/GenBank/DDBJ databases">
        <title>Genome analysis of Corynebacteriales strain.</title>
        <authorList>
            <person name="Lee S.D."/>
        </authorList>
    </citation>
    <scope>NUCLEOTIDE SEQUENCE</scope>
    <source>
        <strain evidence="7">D3-21</strain>
    </source>
</reference>
<evidence type="ECO:0000313" key="7">
    <source>
        <dbReference type="EMBL" id="MDG3014632.1"/>
    </source>
</evidence>
<dbReference type="GO" id="GO:0046677">
    <property type="term" value="P:response to antibiotic"/>
    <property type="evidence" value="ECO:0007669"/>
    <property type="project" value="UniProtKB-KW"/>
</dbReference>
<dbReference type="EMBL" id="JANRHA010000004">
    <property type="protein sequence ID" value="MDG3014632.1"/>
    <property type="molecule type" value="Genomic_DNA"/>
</dbReference>
<dbReference type="InterPro" id="IPR016181">
    <property type="entry name" value="Acyl_CoA_acyltransferase"/>
</dbReference>
<dbReference type="SUPFAM" id="SSF55729">
    <property type="entry name" value="Acyl-CoA N-acyltransferases (Nat)"/>
    <property type="match status" value="1"/>
</dbReference>
<keyword evidence="4" id="KW-0046">Antibiotic resistance</keyword>
<evidence type="ECO:0000256" key="1">
    <source>
        <dbReference type="ARBA" id="ARBA00003818"/>
    </source>
</evidence>
<dbReference type="Proteomes" id="UP001152755">
    <property type="component" value="Unassembled WGS sequence"/>
</dbReference>
<proteinExistence type="predicted"/>
<dbReference type="AlphaFoldDB" id="A0A9X4RDZ5"/>
<dbReference type="InterPro" id="IPR000182">
    <property type="entry name" value="GNAT_dom"/>
</dbReference>
<name>A0A9X4RDZ5_9ACTN</name>
<evidence type="ECO:0000256" key="3">
    <source>
        <dbReference type="ARBA" id="ARBA00020586"/>
    </source>
</evidence>
<feature type="domain" description="N-acetyltransferase" evidence="6">
    <location>
        <begin position="37"/>
        <end position="208"/>
    </location>
</feature>
<evidence type="ECO:0000256" key="5">
    <source>
        <dbReference type="ARBA" id="ARBA00031122"/>
    </source>
</evidence>
<comment type="function">
    <text evidence="1">Acyltransferase required for the direct transfer of medium- to long-chain fatty acyl moieties from a carrier protein (MbtL) on to the epsilon-amino group of lysine residue in the mycobactin core.</text>
</comment>
<dbReference type="GO" id="GO:0019290">
    <property type="term" value="P:siderophore biosynthetic process"/>
    <property type="evidence" value="ECO:0007669"/>
    <property type="project" value="InterPro"/>
</dbReference>
<dbReference type="PROSITE" id="PS51186">
    <property type="entry name" value="GNAT"/>
    <property type="match status" value="1"/>
</dbReference>
<evidence type="ECO:0000313" key="8">
    <source>
        <dbReference type="Proteomes" id="UP001152755"/>
    </source>
</evidence>
<dbReference type="PANTHER" id="PTHR31438:SF1">
    <property type="entry name" value="LYSINE N-ACYLTRANSFERASE C17G9.06C-RELATED"/>
    <property type="match status" value="1"/>
</dbReference>
<evidence type="ECO:0000259" key="6">
    <source>
        <dbReference type="PROSITE" id="PS51186"/>
    </source>
</evidence>
<organism evidence="7 8">
    <name type="scientific">Speluncibacter jeojiensis</name>
    <dbReference type="NCBI Taxonomy" id="2710754"/>
    <lineage>
        <taxon>Bacteria</taxon>
        <taxon>Bacillati</taxon>
        <taxon>Actinomycetota</taxon>
        <taxon>Actinomycetes</taxon>
        <taxon>Mycobacteriales</taxon>
        <taxon>Speluncibacteraceae</taxon>
        <taxon>Speluncibacter</taxon>
    </lineage>
</organism>
<gene>
    <name evidence="7" type="ORF">NVS88_08685</name>
</gene>
<dbReference type="Gene3D" id="3.40.630.30">
    <property type="match status" value="1"/>
</dbReference>
<accession>A0A9X4RDZ5</accession>
<comment type="pathway">
    <text evidence="2">Siderophore biosynthesis; mycobactin biosynthesis.</text>
</comment>
<comment type="caution">
    <text evidence="7">The sequence shown here is derived from an EMBL/GenBank/DDBJ whole genome shotgun (WGS) entry which is preliminary data.</text>
</comment>
<dbReference type="GO" id="GO:0016410">
    <property type="term" value="F:N-acyltransferase activity"/>
    <property type="evidence" value="ECO:0007669"/>
    <property type="project" value="TreeGrafter"/>
</dbReference>
<keyword evidence="8" id="KW-1185">Reference proteome</keyword>
<evidence type="ECO:0000256" key="4">
    <source>
        <dbReference type="ARBA" id="ARBA00023251"/>
    </source>
</evidence>
<dbReference type="SMART" id="SM01006">
    <property type="entry name" value="AlcB"/>
    <property type="match status" value="1"/>
</dbReference>
<evidence type="ECO:0000256" key="2">
    <source>
        <dbReference type="ARBA" id="ARBA00005102"/>
    </source>
</evidence>
<dbReference type="InterPro" id="IPR019432">
    <property type="entry name" value="Acyltransferase_MbtK/IucB-like"/>
</dbReference>
<dbReference type="RefSeq" id="WP_332519668.1">
    <property type="nucleotide sequence ID" value="NZ_JANRHA010000004.1"/>
</dbReference>